<evidence type="ECO:0000313" key="3">
    <source>
        <dbReference type="Proteomes" id="UP001153620"/>
    </source>
</evidence>
<keyword evidence="3" id="KW-1185">Reference proteome</keyword>
<organism evidence="2 3">
    <name type="scientific">Chironomus riparius</name>
    <dbReference type="NCBI Taxonomy" id="315576"/>
    <lineage>
        <taxon>Eukaryota</taxon>
        <taxon>Metazoa</taxon>
        <taxon>Ecdysozoa</taxon>
        <taxon>Arthropoda</taxon>
        <taxon>Hexapoda</taxon>
        <taxon>Insecta</taxon>
        <taxon>Pterygota</taxon>
        <taxon>Neoptera</taxon>
        <taxon>Endopterygota</taxon>
        <taxon>Diptera</taxon>
        <taxon>Nematocera</taxon>
        <taxon>Chironomoidea</taxon>
        <taxon>Chironomidae</taxon>
        <taxon>Chironominae</taxon>
        <taxon>Chironomus</taxon>
    </lineage>
</organism>
<feature type="coiled-coil region" evidence="1">
    <location>
        <begin position="274"/>
        <end position="301"/>
    </location>
</feature>
<evidence type="ECO:0000256" key="1">
    <source>
        <dbReference type="SAM" id="Coils"/>
    </source>
</evidence>
<dbReference type="InterPro" id="IPR039341">
    <property type="entry name" value="CFAP99"/>
</dbReference>
<dbReference type="PANTHER" id="PTHR34649">
    <property type="entry name" value="CILIA- AND FLAGELLA-ASSOCIATED PROTEIN 99"/>
    <property type="match status" value="1"/>
</dbReference>
<proteinExistence type="predicted"/>
<reference evidence="2" key="1">
    <citation type="submission" date="2022-01" db="EMBL/GenBank/DDBJ databases">
        <authorList>
            <person name="King R."/>
        </authorList>
    </citation>
    <scope>NUCLEOTIDE SEQUENCE</scope>
</reference>
<name>A0A9N9RT19_9DIPT</name>
<sequence>MDIVKSARVPVNSLASIGNSPNDEIKQFLNSFTNVLISLKISKHKFFKDIHQNCHFLENLLKSFSLEATPSIIVHLVLLLNYLSKTSSSTILNSMQFHFANIETIQALLAVVDASAIKILMNNNNFASNCANEVINDRLKEIEHLKARLKNFSLTDCESINSSICTEIHKIKSFNSESNNEKSLQINKKQRAIKCRKNVASVLRTGAIMTKKMKFNDAIVEKIIAGGNNPFTFESNVKKIIKMAHDEEVNEIERRHLLGMISNEEAKIAKIDAIKCKQKAANELKREKRHLRNLMNEEFERSVSKSKVIVRKTHLNRLILKRKKFDVIFKKKINADEVKKIHEKLQHEIEAIKKTEMERKIKLIQKIKILEKRKNLKGKSSNECLKMSIDELRASIVKLQQQINHERENRQKRIHEEHNRHKQLIQNTETLIEIGRKLYRHRDQMKNEKVKRHANVATAPNLLKLREKLIQARKIVSDSIKL</sequence>
<reference evidence="2" key="2">
    <citation type="submission" date="2022-10" db="EMBL/GenBank/DDBJ databases">
        <authorList>
            <consortium name="ENA_rothamsted_submissions"/>
            <consortium name="culmorum"/>
            <person name="King R."/>
        </authorList>
    </citation>
    <scope>NUCLEOTIDE SEQUENCE</scope>
</reference>
<dbReference type="EMBL" id="OU895878">
    <property type="protein sequence ID" value="CAG9802517.1"/>
    <property type="molecule type" value="Genomic_DNA"/>
</dbReference>
<gene>
    <name evidence="2" type="ORF">CHIRRI_LOCUS5424</name>
</gene>
<keyword evidence="1" id="KW-0175">Coiled coil</keyword>
<dbReference type="Proteomes" id="UP001153620">
    <property type="component" value="Chromosome 2"/>
</dbReference>
<feature type="coiled-coil region" evidence="1">
    <location>
        <begin position="382"/>
        <end position="409"/>
    </location>
</feature>
<evidence type="ECO:0000313" key="2">
    <source>
        <dbReference type="EMBL" id="CAG9802517.1"/>
    </source>
</evidence>
<dbReference type="OrthoDB" id="10638025at2759"/>
<accession>A0A9N9RT19</accession>
<dbReference type="PANTHER" id="PTHR34649:SF1">
    <property type="entry name" value="CILIA- AND FLAGELLA-ASSOCIATED PROTEIN 99"/>
    <property type="match status" value="1"/>
</dbReference>
<protein>
    <submittedName>
        <fullName evidence="2">Uncharacterized protein</fullName>
    </submittedName>
</protein>
<dbReference type="AlphaFoldDB" id="A0A9N9RT19"/>